<evidence type="ECO:0000313" key="2">
    <source>
        <dbReference type="EMBL" id="KEQ91960.1"/>
    </source>
</evidence>
<accession>A0A074Y2K1</accession>
<dbReference type="EMBL" id="KL584774">
    <property type="protein sequence ID" value="KEQ91960.1"/>
    <property type="molecule type" value="Genomic_DNA"/>
</dbReference>
<dbReference type="RefSeq" id="XP_013340406.1">
    <property type="nucleotide sequence ID" value="XM_013484952.1"/>
</dbReference>
<dbReference type="Proteomes" id="UP000030641">
    <property type="component" value="Unassembled WGS sequence"/>
</dbReference>
<gene>
    <name evidence="2" type="ORF">AUEXF2481DRAFT_43655</name>
</gene>
<dbReference type="HOGENOM" id="CLU_844620_0_0_1"/>
<dbReference type="AlphaFoldDB" id="A0A074Y2K1"/>
<keyword evidence="1" id="KW-0732">Signal</keyword>
<feature type="signal peptide" evidence="1">
    <location>
        <begin position="1"/>
        <end position="21"/>
    </location>
</feature>
<name>A0A074Y2K1_AURSE</name>
<dbReference type="GeneID" id="25367470"/>
<reference evidence="2 3" key="1">
    <citation type="journal article" date="2014" name="BMC Genomics">
        <title>Genome sequencing of four Aureobasidium pullulans varieties: biotechnological potential, stress tolerance, and description of new species.</title>
        <authorList>
            <person name="Gostin Ar C."/>
            <person name="Ohm R.A."/>
            <person name="Kogej T."/>
            <person name="Sonjak S."/>
            <person name="Turk M."/>
            <person name="Zajc J."/>
            <person name="Zalar P."/>
            <person name="Grube M."/>
            <person name="Sun H."/>
            <person name="Han J."/>
            <person name="Sharma A."/>
            <person name="Chiniquy J."/>
            <person name="Ngan C.Y."/>
            <person name="Lipzen A."/>
            <person name="Barry K."/>
            <person name="Grigoriev I.V."/>
            <person name="Gunde-Cimerman N."/>
        </authorList>
    </citation>
    <scope>NUCLEOTIDE SEQUENCE [LARGE SCALE GENOMIC DNA]</scope>
    <source>
        <strain evidence="2 3">EXF-2481</strain>
    </source>
</reference>
<sequence length="329" mass="35679">MLLHTLSIYLLSHTIVTSAYAISTVVEGVSRIGNTTSSHIFLPVGDGFSASDLGPMKSRVGPSSFDARDGMTTVTRKVARDIIGPATTNAEGVVQINGINVLQAPREPKTVTRILEVVIANVHTGVTLCGSNDVAEPTKNAEGVLQISGIDVHQATEANQPTNTFPPATTNAEGVVQIDGIDVLQPDVHTQFVEVLAIDNGPGPTPRTKITAPYLNPIWGNTRQRWIPFLGATVPVAYEHDIEWITIGQTQSYCQFPDFCWWFPEPNKQKGPVYYKTTIREVRKRTPETGVMELASNTVTLTDKDLYTSTWTASSTPTYITSGLAKTPS</sequence>
<feature type="chain" id="PRO_5001703965" evidence="1">
    <location>
        <begin position="22"/>
        <end position="329"/>
    </location>
</feature>
<dbReference type="InParanoid" id="A0A074Y2K1"/>
<protein>
    <submittedName>
        <fullName evidence="2">Uncharacterized protein</fullName>
    </submittedName>
</protein>
<keyword evidence="3" id="KW-1185">Reference proteome</keyword>
<dbReference type="OrthoDB" id="3877689at2759"/>
<evidence type="ECO:0000313" key="3">
    <source>
        <dbReference type="Proteomes" id="UP000030641"/>
    </source>
</evidence>
<evidence type="ECO:0000256" key="1">
    <source>
        <dbReference type="SAM" id="SignalP"/>
    </source>
</evidence>
<organism evidence="2 3">
    <name type="scientific">Aureobasidium subglaciale (strain EXF-2481)</name>
    <name type="common">Aureobasidium pullulans var. subglaciale</name>
    <dbReference type="NCBI Taxonomy" id="1043005"/>
    <lineage>
        <taxon>Eukaryota</taxon>
        <taxon>Fungi</taxon>
        <taxon>Dikarya</taxon>
        <taxon>Ascomycota</taxon>
        <taxon>Pezizomycotina</taxon>
        <taxon>Dothideomycetes</taxon>
        <taxon>Dothideomycetidae</taxon>
        <taxon>Dothideales</taxon>
        <taxon>Saccotheciaceae</taxon>
        <taxon>Aureobasidium</taxon>
    </lineage>
</organism>
<proteinExistence type="predicted"/>